<feature type="region of interest" description="Disordered" evidence="4">
    <location>
        <begin position="1"/>
        <end position="28"/>
    </location>
</feature>
<dbReference type="PANTHER" id="PTHR38432">
    <property type="entry name" value="TELA-LIKE PROTEIN SAOUHSC_01408"/>
    <property type="match status" value="1"/>
</dbReference>
<proteinExistence type="inferred from homology"/>
<evidence type="ECO:0000256" key="4">
    <source>
        <dbReference type="SAM" id="MobiDB-lite"/>
    </source>
</evidence>
<comment type="similarity">
    <text evidence="1 2">Belongs to the TelA family.</text>
</comment>
<dbReference type="EMBL" id="PNHE01000005">
    <property type="protein sequence ID" value="PMC58897.1"/>
    <property type="molecule type" value="Genomic_DNA"/>
</dbReference>
<dbReference type="PIRSF" id="PIRSF026508">
    <property type="entry name" value="TelA"/>
    <property type="match status" value="1"/>
</dbReference>
<evidence type="ECO:0000256" key="2">
    <source>
        <dbReference type="PIRNR" id="PIRNR026508"/>
    </source>
</evidence>
<dbReference type="PANTHER" id="PTHR38432:SF1">
    <property type="entry name" value="TELA-LIKE PROTEIN SAOUHSC_01408"/>
    <property type="match status" value="1"/>
</dbReference>
<feature type="coiled-coil region" evidence="3">
    <location>
        <begin position="362"/>
        <end position="389"/>
    </location>
</feature>
<keyword evidence="6" id="KW-1185">Reference proteome</keyword>
<dbReference type="InterPro" id="IPR008863">
    <property type="entry name" value="Toxic_anion-R_TelA"/>
</dbReference>
<evidence type="ECO:0000256" key="1">
    <source>
        <dbReference type="ARBA" id="ARBA00005541"/>
    </source>
</evidence>
<name>A0A2N6SP99_9LACT</name>
<dbReference type="STRING" id="84521.SAMN04487994_101821"/>
<evidence type="ECO:0000256" key="3">
    <source>
        <dbReference type="SAM" id="Coils"/>
    </source>
</evidence>
<comment type="caution">
    <text evidence="5">The sequence shown here is derived from an EMBL/GenBank/DDBJ whole genome shotgun (WGS) entry which is preliminary data.</text>
</comment>
<accession>A0A2N6SP99</accession>
<keyword evidence="3" id="KW-0175">Coiled coil</keyword>
<dbReference type="OrthoDB" id="9768858at2"/>
<dbReference type="Pfam" id="PF05816">
    <property type="entry name" value="TelA"/>
    <property type="match status" value="1"/>
</dbReference>
<dbReference type="Proteomes" id="UP000235682">
    <property type="component" value="Unassembled WGS sequence"/>
</dbReference>
<dbReference type="AlphaFoldDB" id="A0A2N6SP99"/>
<protein>
    <submittedName>
        <fullName evidence="5">Toxic anion resistance protein</fullName>
    </submittedName>
</protein>
<sequence>MINKTNSHNDHLIDDLLSNPFNEEPEVTNEPTLEQSNFQINEVESEQLIDQLPEHRQQQARELASKIDENQLFQVSAYGSKAQEKLSEFSRTVLNRVQMKDLGEIGDVLQDLMSQLNATNPTQLEDKGGMFQKLFGKVKHSILETQQKYQKLGAQIDRISLQLEREQKGLLEDNAMLETLYHQNKEFFDALNVYIAAGEVKMKELQEVTLPNAIKKAEESGSQMDVQIVDDLNQFLTRLDKRVHDLRLTRQMTIQQAPQIRMIQNTNQSLAEKIHASIHTAIPLWENQLTIAMALLRQNHAIDSQRAVTQTTNELLRKNSDMLKQGAVETAKESERGVIDLETLQYTQQNLVDTLEETLAIQEEGRLKRRQAEHELNQLEDELKHKLLDFANNKRAPQAYQTTTTDQKENLLDF</sequence>
<gene>
    <name evidence="5" type="ORF">CJ205_02250</name>
</gene>
<reference evidence="5 6" key="1">
    <citation type="submission" date="2017-09" db="EMBL/GenBank/DDBJ databases">
        <title>Bacterial strain isolated from the female urinary microbiota.</title>
        <authorList>
            <person name="Thomas-White K."/>
            <person name="Kumar N."/>
            <person name="Forster S."/>
            <person name="Putonti C."/>
            <person name="Lawley T."/>
            <person name="Wolfe A.J."/>
        </authorList>
    </citation>
    <scope>NUCLEOTIDE SEQUENCE [LARGE SCALE GENOMIC DNA]</scope>
    <source>
        <strain evidence="5 6">UMB0852</strain>
    </source>
</reference>
<evidence type="ECO:0000313" key="5">
    <source>
        <dbReference type="EMBL" id="PMC58897.1"/>
    </source>
</evidence>
<organism evidence="5 6">
    <name type="scientific">Dolosicoccus paucivorans</name>
    <dbReference type="NCBI Taxonomy" id="84521"/>
    <lineage>
        <taxon>Bacteria</taxon>
        <taxon>Bacillati</taxon>
        <taxon>Bacillota</taxon>
        <taxon>Bacilli</taxon>
        <taxon>Lactobacillales</taxon>
        <taxon>Aerococcaceae</taxon>
        <taxon>Dolosicoccus</taxon>
    </lineage>
</organism>
<evidence type="ECO:0000313" key="6">
    <source>
        <dbReference type="Proteomes" id="UP000235682"/>
    </source>
</evidence>